<feature type="compositionally biased region" description="Basic and acidic residues" evidence="2">
    <location>
        <begin position="450"/>
        <end position="464"/>
    </location>
</feature>
<keyword evidence="1" id="KW-0175">Coiled coil</keyword>
<dbReference type="AlphaFoldDB" id="A0A422PTV3"/>
<feature type="compositionally biased region" description="Polar residues" evidence="2">
    <location>
        <begin position="429"/>
        <end position="443"/>
    </location>
</feature>
<dbReference type="RefSeq" id="XP_029229380.1">
    <property type="nucleotide sequence ID" value="XM_029370603.1"/>
</dbReference>
<name>A0A422PTV3_9TRYP</name>
<sequence>MSRRSQWESMRQEARSRVYEVDSSPAVESAPNHDPWFGTPGESAERVCLLSRKPGCLEGKGANHPEEDTTGKGKERGKRAAKAGADAEEEDGDHIDAVRRLHSVEKAEVSLVPVLEPHPSPPLGDIVSAETTYNSYLVLGTPHEERRALAASGSFSAGENIRELSTAGSDNGVMSLQLELAQEKRKNILAEQRLLSLDREIKELRAENMRKVAAAAEDAAAIKVVSAERQLTGAGGGAAAPGARSGGGPAYLEQMVRELQEELDMMKEYTKELEARLAERSSALERRCREVEQKEHRIRQLERTMADELIRRSKEEPAEKSAASVTPTPATAAADDGKHQSRNHKERHHEGAGDAHEEPEKAPREKLIGGVAVPSVVRRAIVLARSRSDQEHPVGAGAHEPATQGSSAPPRARAPSSDPPASHEKPRQRSSSASQQNPQTSGHTTRRAGAAHEPDHSAAARNEGHPQQPRARLASVPTMPRSASLLGRRSMTPVATYSLKTRRRDIAETPAPTPMRPLRAPRKKPVSKLVNPDARSSVKRKSASPTPHVKHAGDSLHAHTALASSTTSRVGVARPPPLESSVLSVSAMSANASTLHHAETRSVVSTGRSRPRISHDDGGNTVIQTSTTTVVTRSVKRHDTPVLVPQPRLDLVEPVRSDQPFISEKFSATTYRPNRLRRYHKEESSDPALSPPLA</sequence>
<evidence type="ECO:0000313" key="4">
    <source>
        <dbReference type="Proteomes" id="UP000284403"/>
    </source>
</evidence>
<feature type="compositionally biased region" description="Low complexity" evidence="2">
    <location>
        <begin position="406"/>
        <end position="420"/>
    </location>
</feature>
<dbReference type="Proteomes" id="UP000284403">
    <property type="component" value="Unassembled WGS sequence"/>
</dbReference>
<evidence type="ECO:0000256" key="2">
    <source>
        <dbReference type="SAM" id="MobiDB-lite"/>
    </source>
</evidence>
<dbReference type="EMBL" id="MKKU01000167">
    <property type="protein sequence ID" value="RNF20927.1"/>
    <property type="molecule type" value="Genomic_DNA"/>
</dbReference>
<feature type="compositionally biased region" description="Basic and acidic residues" evidence="2">
    <location>
        <begin position="10"/>
        <end position="20"/>
    </location>
</feature>
<feature type="region of interest" description="Disordered" evidence="2">
    <location>
        <begin position="55"/>
        <end position="94"/>
    </location>
</feature>
<feature type="compositionally biased region" description="Basic and acidic residues" evidence="2">
    <location>
        <begin position="348"/>
        <end position="367"/>
    </location>
</feature>
<keyword evidence="4" id="KW-1185">Reference proteome</keyword>
<feature type="compositionally biased region" description="Basic and acidic residues" evidence="2">
    <location>
        <begin position="61"/>
        <end position="74"/>
    </location>
</feature>
<proteinExistence type="predicted"/>
<dbReference type="GeneID" id="40317296"/>
<feature type="coiled-coil region" evidence="1">
    <location>
        <begin position="173"/>
        <end position="207"/>
    </location>
</feature>
<feature type="region of interest" description="Disordered" evidence="2">
    <location>
        <begin position="1"/>
        <end position="39"/>
    </location>
</feature>
<organism evidence="3 4">
    <name type="scientific">Trypanosoma conorhini</name>
    <dbReference type="NCBI Taxonomy" id="83891"/>
    <lineage>
        <taxon>Eukaryota</taxon>
        <taxon>Discoba</taxon>
        <taxon>Euglenozoa</taxon>
        <taxon>Kinetoplastea</taxon>
        <taxon>Metakinetoplastina</taxon>
        <taxon>Trypanosomatida</taxon>
        <taxon>Trypanosomatidae</taxon>
        <taxon>Trypanosoma</taxon>
    </lineage>
</organism>
<feature type="region of interest" description="Disordered" evidence="2">
    <location>
        <begin position="281"/>
        <end position="577"/>
    </location>
</feature>
<feature type="region of interest" description="Disordered" evidence="2">
    <location>
        <begin position="673"/>
        <end position="694"/>
    </location>
</feature>
<accession>A0A422PTV3</accession>
<gene>
    <name evidence="3" type="ORF">Tco025E_03685</name>
</gene>
<feature type="region of interest" description="Disordered" evidence="2">
    <location>
        <begin position="593"/>
        <end position="620"/>
    </location>
</feature>
<comment type="caution">
    <text evidence="3">The sequence shown here is derived from an EMBL/GenBank/DDBJ whole genome shotgun (WGS) entry which is preliminary data.</text>
</comment>
<evidence type="ECO:0000313" key="3">
    <source>
        <dbReference type="EMBL" id="RNF20927.1"/>
    </source>
</evidence>
<feature type="compositionally biased region" description="Low complexity" evidence="2">
    <location>
        <begin position="321"/>
        <end position="334"/>
    </location>
</feature>
<reference evidence="3 4" key="1">
    <citation type="journal article" date="2018" name="BMC Genomics">
        <title>Genomic comparison of Trypanosoma conorhini and Trypanosoma rangeli to Trypanosoma cruzi strains of high and low virulence.</title>
        <authorList>
            <person name="Bradwell K.R."/>
            <person name="Koparde V.N."/>
            <person name="Matveyev A.V."/>
            <person name="Serrano M.G."/>
            <person name="Alves J.M."/>
            <person name="Parikh H."/>
            <person name="Huang B."/>
            <person name="Lee V."/>
            <person name="Espinosa-Alvarez O."/>
            <person name="Ortiz P.A."/>
            <person name="Costa-Martins A.G."/>
            <person name="Teixeira M.M."/>
            <person name="Buck G.A."/>
        </authorList>
    </citation>
    <scope>NUCLEOTIDE SEQUENCE [LARGE SCALE GENOMIC DNA]</scope>
    <source>
        <strain evidence="3 4">025E</strain>
    </source>
</reference>
<feature type="compositionally biased region" description="Basic and acidic residues" evidence="2">
    <location>
        <begin position="281"/>
        <end position="319"/>
    </location>
</feature>
<evidence type="ECO:0000256" key="1">
    <source>
        <dbReference type="SAM" id="Coils"/>
    </source>
</evidence>
<protein>
    <submittedName>
        <fullName evidence="3">Uncharacterized protein</fullName>
    </submittedName>
</protein>
<dbReference type="OrthoDB" id="248214at2759"/>